<dbReference type="Gene3D" id="1.10.1540.10">
    <property type="entry name" value="BEACH domain"/>
    <property type="match status" value="1"/>
</dbReference>
<reference evidence="4" key="1">
    <citation type="submission" date="2018-06" db="EMBL/GenBank/DDBJ databases">
        <title>Genome assembly of Danube salmon.</title>
        <authorList>
            <person name="Macqueen D.J."/>
            <person name="Gundappa M.K."/>
        </authorList>
    </citation>
    <scope>NUCLEOTIDE SEQUENCE [LARGE SCALE GENOMIC DNA]</scope>
</reference>
<keyword evidence="1" id="KW-0853">WD repeat</keyword>
<dbReference type="Ensembl" id="ENSHHUT00000008581.1">
    <property type="protein sequence ID" value="ENSHHUP00000008332.1"/>
    <property type="gene ID" value="ENSHHUG00000005112.1"/>
</dbReference>
<dbReference type="GeneTree" id="ENSGT00940000154934"/>
<dbReference type="PANTHER" id="PTHR13743:SF62">
    <property type="entry name" value="NEUROBEACHIN"/>
    <property type="match status" value="1"/>
</dbReference>
<organism evidence="3 4">
    <name type="scientific">Hucho hucho</name>
    <name type="common">huchen</name>
    <dbReference type="NCBI Taxonomy" id="62062"/>
    <lineage>
        <taxon>Eukaryota</taxon>
        <taxon>Metazoa</taxon>
        <taxon>Chordata</taxon>
        <taxon>Craniata</taxon>
        <taxon>Vertebrata</taxon>
        <taxon>Euteleostomi</taxon>
        <taxon>Actinopterygii</taxon>
        <taxon>Neopterygii</taxon>
        <taxon>Teleostei</taxon>
        <taxon>Protacanthopterygii</taxon>
        <taxon>Salmoniformes</taxon>
        <taxon>Salmonidae</taxon>
        <taxon>Salmoninae</taxon>
        <taxon>Hucho</taxon>
    </lineage>
</organism>
<dbReference type="InterPro" id="IPR036372">
    <property type="entry name" value="BEACH_dom_sf"/>
</dbReference>
<evidence type="ECO:0000313" key="4">
    <source>
        <dbReference type="Proteomes" id="UP000314982"/>
    </source>
</evidence>
<dbReference type="SUPFAM" id="SSF81837">
    <property type="entry name" value="BEACH domain"/>
    <property type="match status" value="1"/>
</dbReference>
<evidence type="ECO:0000259" key="2">
    <source>
        <dbReference type="PROSITE" id="PS50197"/>
    </source>
</evidence>
<dbReference type="GO" id="GO:0005829">
    <property type="term" value="C:cytosol"/>
    <property type="evidence" value="ECO:0007669"/>
    <property type="project" value="TreeGrafter"/>
</dbReference>
<dbReference type="SMART" id="SM01026">
    <property type="entry name" value="Beach"/>
    <property type="match status" value="1"/>
</dbReference>
<dbReference type="PROSITE" id="PS50197">
    <property type="entry name" value="BEACH"/>
    <property type="match status" value="1"/>
</dbReference>
<dbReference type="InterPro" id="IPR050865">
    <property type="entry name" value="BEACH_Domain"/>
</dbReference>
<dbReference type="GO" id="GO:0019901">
    <property type="term" value="F:protein kinase binding"/>
    <property type="evidence" value="ECO:0007669"/>
    <property type="project" value="TreeGrafter"/>
</dbReference>
<dbReference type="GO" id="GO:0016020">
    <property type="term" value="C:membrane"/>
    <property type="evidence" value="ECO:0007669"/>
    <property type="project" value="TreeGrafter"/>
</dbReference>
<dbReference type="AlphaFoldDB" id="A0A4W5JXD1"/>
<evidence type="ECO:0000256" key="1">
    <source>
        <dbReference type="ARBA" id="ARBA00022574"/>
    </source>
</evidence>
<proteinExistence type="predicted"/>
<keyword evidence="4" id="KW-1185">Reference proteome</keyword>
<dbReference type="Proteomes" id="UP000314982">
    <property type="component" value="Unassembled WGS sequence"/>
</dbReference>
<feature type="domain" description="BEACH" evidence="2">
    <location>
        <begin position="1"/>
        <end position="144"/>
    </location>
</feature>
<evidence type="ECO:0000313" key="3">
    <source>
        <dbReference type="Ensembl" id="ENSHHUP00000008332.1"/>
    </source>
</evidence>
<protein>
    <recommendedName>
        <fullName evidence="2">BEACH domain-containing protein</fullName>
    </recommendedName>
</protein>
<dbReference type="PANTHER" id="PTHR13743">
    <property type="entry name" value="BEIGE/BEACH-RELATED"/>
    <property type="match status" value="1"/>
</dbReference>
<dbReference type="GO" id="GO:0008104">
    <property type="term" value="P:intracellular protein localization"/>
    <property type="evidence" value="ECO:0007669"/>
    <property type="project" value="TreeGrafter"/>
</dbReference>
<reference evidence="3" key="3">
    <citation type="submission" date="2025-09" db="UniProtKB">
        <authorList>
            <consortium name="Ensembl"/>
        </authorList>
    </citation>
    <scope>IDENTIFICATION</scope>
</reference>
<accession>A0A4W5JXD1</accession>
<sequence>MKPHPCVTVCVDQQELIPEFYYLPEMFVNNGYELGQREDGTPVSDIELPAWAKKPEDFVRINRMALESEFVSCQLHQWIDLIFGYKQRGPEAVRALNVFHFLSYEGSVTLDTITDSAQREVGHLAVAMTHHDNRHRAAVSRSEVL</sequence>
<name>A0A4W5JXD1_9TELE</name>
<reference evidence="3" key="2">
    <citation type="submission" date="2025-08" db="UniProtKB">
        <authorList>
            <consortium name="Ensembl"/>
        </authorList>
    </citation>
    <scope>IDENTIFICATION</scope>
</reference>
<dbReference type="Pfam" id="PF02138">
    <property type="entry name" value="Beach"/>
    <property type="match status" value="1"/>
</dbReference>
<dbReference type="InterPro" id="IPR000409">
    <property type="entry name" value="BEACH_dom"/>
</dbReference>